<evidence type="ECO:0000256" key="4">
    <source>
        <dbReference type="ARBA" id="ARBA00023163"/>
    </source>
</evidence>
<dbReference type="PANTHER" id="PTHR31668">
    <property type="entry name" value="GLUCOSE TRANSPORT TRANSCRIPTION REGULATOR RGT1-RELATED-RELATED"/>
    <property type="match status" value="1"/>
</dbReference>
<proteinExistence type="predicted"/>
<keyword evidence="5" id="KW-0539">Nucleus</keyword>
<feature type="region of interest" description="Disordered" evidence="6">
    <location>
        <begin position="612"/>
        <end position="642"/>
    </location>
</feature>
<feature type="region of interest" description="Disordered" evidence="6">
    <location>
        <begin position="65"/>
        <end position="88"/>
    </location>
</feature>
<keyword evidence="4" id="KW-0804">Transcription</keyword>
<dbReference type="InterPro" id="IPR001138">
    <property type="entry name" value="Zn2Cys6_DnaBD"/>
</dbReference>
<dbReference type="EMBL" id="JAVRRG010000147">
    <property type="protein sequence ID" value="KAK5080628.1"/>
    <property type="molecule type" value="Genomic_DNA"/>
</dbReference>
<keyword evidence="9" id="KW-1185">Reference proteome</keyword>
<evidence type="ECO:0000256" key="5">
    <source>
        <dbReference type="ARBA" id="ARBA00023242"/>
    </source>
</evidence>
<feature type="compositionally biased region" description="Low complexity" evidence="6">
    <location>
        <begin position="543"/>
        <end position="554"/>
    </location>
</feature>
<dbReference type="CDD" id="cd00067">
    <property type="entry name" value="GAL4"/>
    <property type="match status" value="1"/>
</dbReference>
<evidence type="ECO:0000313" key="9">
    <source>
        <dbReference type="Proteomes" id="UP001345013"/>
    </source>
</evidence>
<dbReference type="Proteomes" id="UP001345013">
    <property type="component" value="Unassembled WGS sequence"/>
</dbReference>
<reference evidence="8 9" key="1">
    <citation type="submission" date="2023-08" db="EMBL/GenBank/DDBJ databases">
        <title>Black Yeasts Isolated from many extreme environments.</title>
        <authorList>
            <person name="Coleine C."/>
            <person name="Stajich J.E."/>
            <person name="Selbmann L."/>
        </authorList>
    </citation>
    <scope>NUCLEOTIDE SEQUENCE [LARGE SCALE GENOMIC DNA]</scope>
    <source>
        <strain evidence="8 9">CCFEE 5885</strain>
    </source>
</reference>
<feature type="domain" description="Zn(2)-C6 fungal-type" evidence="7">
    <location>
        <begin position="10"/>
        <end position="39"/>
    </location>
</feature>
<dbReference type="PANTHER" id="PTHR31668:SF20">
    <property type="entry name" value="ZN(II)2CYS6 TRANSCRIPTION FACTOR (EUROFUNG)"/>
    <property type="match status" value="1"/>
</dbReference>
<evidence type="ECO:0000256" key="3">
    <source>
        <dbReference type="ARBA" id="ARBA00023125"/>
    </source>
</evidence>
<dbReference type="SMART" id="SM00066">
    <property type="entry name" value="GAL4"/>
    <property type="match status" value="1"/>
</dbReference>
<keyword evidence="2" id="KW-0805">Transcription regulation</keyword>
<comment type="caution">
    <text evidence="8">The sequence shown here is derived from an EMBL/GenBank/DDBJ whole genome shotgun (WGS) entry which is preliminary data.</text>
</comment>
<dbReference type="Pfam" id="PF04082">
    <property type="entry name" value="Fungal_trans"/>
    <property type="match status" value="1"/>
</dbReference>
<dbReference type="PROSITE" id="PS00463">
    <property type="entry name" value="ZN2_CY6_FUNGAL_1"/>
    <property type="match status" value="1"/>
</dbReference>
<evidence type="ECO:0000256" key="2">
    <source>
        <dbReference type="ARBA" id="ARBA00023015"/>
    </source>
</evidence>
<dbReference type="InterPro" id="IPR007219">
    <property type="entry name" value="XnlR_reg_dom"/>
</dbReference>
<keyword evidence="1" id="KW-0479">Metal-binding</keyword>
<evidence type="ECO:0000256" key="6">
    <source>
        <dbReference type="SAM" id="MobiDB-lite"/>
    </source>
</evidence>
<gene>
    <name evidence="8" type="ORF">LTR24_008464</name>
</gene>
<dbReference type="Pfam" id="PF00172">
    <property type="entry name" value="Zn_clus"/>
    <property type="match status" value="1"/>
</dbReference>
<name>A0ABR0K003_9EURO</name>
<sequence>MTPAPPAKKACDACHRRKVRCSGGQPCKNCGQATLQCTYLAVPQKKGPKGSRAKVISEIRDTQQQQKQNFQQPFSETPPRLCQDSQDAESNPFNFNTPPMSPIAHVRNLDLLTAQTVDNCIAFFFSHLYPTMPIFSRQHLNNLTLEYRNGPPEVYCLVLSLCSFIMVQPGMSFEGMPLPAVYDQDPVAARYRLANLILKEINHVRKSVDYLENPTVHSVQISFFLFCSYFGLDKTNVCWYHLREASTLAHMLDMNEETTYTIGDPQENIHNRRFYWLVLITERANAIQRHKPLSMLATIELPTVDKNSPEAPVLNGFVYLASLFRLIDDEFMALWNKAKSECSTSYLSQLQSQLAKALPSVLECTENQAADVKITKHWLRNIVWQLSIANGYLSSNSPDLAMSFRYPFVIARELIRDISNLSLQSMEVHGVGLIEKLFDISCTLSDVVTYVPCEGAEGDSQNPHDCLNQLLNLISRLRGGASRYVPMLMSKVQENLPNMSNPLTHMPHTLDAFMGGPNSAKSSPREAVKQQTITRQLPPPQSQIPSPAQSSPFPGLARQQSFNDSVHSPQTQHTPQQERLMFEGYSPSIASHSHSEPAMTPTIYSAPHQQYAHYPTSHPLQPRSAPLSAPATKQEVWDSYHG</sequence>
<dbReference type="InterPro" id="IPR050797">
    <property type="entry name" value="Carb_Metab_Trans_Reg"/>
</dbReference>
<feature type="region of interest" description="Disordered" evidence="6">
    <location>
        <begin position="501"/>
        <end position="575"/>
    </location>
</feature>
<protein>
    <recommendedName>
        <fullName evidence="7">Zn(2)-C6 fungal-type domain-containing protein</fullName>
    </recommendedName>
</protein>
<evidence type="ECO:0000259" key="7">
    <source>
        <dbReference type="PROSITE" id="PS50048"/>
    </source>
</evidence>
<dbReference type="CDD" id="cd12148">
    <property type="entry name" value="fungal_TF_MHR"/>
    <property type="match status" value="1"/>
</dbReference>
<dbReference type="Gene3D" id="4.10.240.10">
    <property type="entry name" value="Zn(2)-C6 fungal-type DNA-binding domain"/>
    <property type="match status" value="1"/>
</dbReference>
<feature type="compositionally biased region" description="Polar residues" evidence="6">
    <location>
        <begin position="558"/>
        <end position="575"/>
    </location>
</feature>
<dbReference type="SUPFAM" id="SSF57701">
    <property type="entry name" value="Zn2/Cys6 DNA-binding domain"/>
    <property type="match status" value="1"/>
</dbReference>
<accession>A0ABR0K003</accession>
<evidence type="ECO:0000256" key="1">
    <source>
        <dbReference type="ARBA" id="ARBA00022723"/>
    </source>
</evidence>
<evidence type="ECO:0000313" key="8">
    <source>
        <dbReference type="EMBL" id="KAK5080628.1"/>
    </source>
</evidence>
<keyword evidence="3" id="KW-0238">DNA-binding</keyword>
<dbReference type="InterPro" id="IPR036864">
    <property type="entry name" value="Zn2-C6_fun-type_DNA-bd_sf"/>
</dbReference>
<dbReference type="PROSITE" id="PS50048">
    <property type="entry name" value="ZN2_CY6_FUNGAL_2"/>
    <property type="match status" value="1"/>
</dbReference>
<organism evidence="8 9">
    <name type="scientific">Lithohypha guttulata</name>
    <dbReference type="NCBI Taxonomy" id="1690604"/>
    <lineage>
        <taxon>Eukaryota</taxon>
        <taxon>Fungi</taxon>
        <taxon>Dikarya</taxon>
        <taxon>Ascomycota</taxon>
        <taxon>Pezizomycotina</taxon>
        <taxon>Eurotiomycetes</taxon>
        <taxon>Chaetothyriomycetidae</taxon>
        <taxon>Chaetothyriales</taxon>
        <taxon>Trichomeriaceae</taxon>
        <taxon>Lithohypha</taxon>
    </lineage>
</organism>